<protein>
    <submittedName>
        <fullName evidence="3">Putative mediator complex subunit 7</fullName>
    </submittedName>
</protein>
<proteinExistence type="predicted"/>
<feature type="chain" id="PRO_5007592883" evidence="2">
    <location>
        <begin position="25"/>
        <end position="110"/>
    </location>
</feature>
<evidence type="ECO:0000256" key="1">
    <source>
        <dbReference type="SAM" id="Phobius"/>
    </source>
</evidence>
<feature type="signal peptide" evidence="2">
    <location>
        <begin position="1"/>
        <end position="24"/>
    </location>
</feature>
<reference evidence="3 4" key="1">
    <citation type="submission" date="2015-12" db="EMBL/GenBank/DDBJ databases">
        <title>Dictyostelia acquired genes for synthesis and detection of signals that induce cell-type specialization by lateral gene transfer from prokaryotes.</title>
        <authorList>
            <person name="Gloeckner G."/>
            <person name="Schaap P."/>
        </authorList>
    </citation>
    <scope>NUCLEOTIDE SEQUENCE [LARGE SCALE GENOMIC DNA]</scope>
    <source>
        <strain evidence="3 4">TK</strain>
    </source>
</reference>
<dbReference type="InParanoid" id="A0A151Z5L5"/>
<feature type="transmembrane region" description="Helical" evidence="1">
    <location>
        <begin position="40"/>
        <end position="63"/>
    </location>
</feature>
<accession>A0A151Z5L5</accession>
<evidence type="ECO:0000256" key="2">
    <source>
        <dbReference type="SAM" id="SignalP"/>
    </source>
</evidence>
<dbReference type="Proteomes" id="UP000076078">
    <property type="component" value="Unassembled WGS sequence"/>
</dbReference>
<dbReference type="EMBL" id="LODT01000041">
    <property type="protein sequence ID" value="KYQ89259.1"/>
    <property type="molecule type" value="Genomic_DNA"/>
</dbReference>
<sequence>MKYSIIFIAIFLCLILNQFQEVCANDSSDIPKNINPTLSTKYLVIIFIGLVFVVALFIGFIYYCKKSEENNESNLYSEWNERKFQRHIEHQQHQNIMNNNNNSANTAAIV</sequence>
<keyword evidence="4" id="KW-1185">Reference proteome</keyword>
<name>A0A151Z5L5_TIELA</name>
<keyword evidence="1" id="KW-0472">Membrane</keyword>
<organism evidence="3 4">
    <name type="scientific">Tieghemostelium lacteum</name>
    <name type="common">Slime mold</name>
    <name type="synonym">Dictyostelium lacteum</name>
    <dbReference type="NCBI Taxonomy" id="361077"/>
    <lineage>
        <taxon>Eukaryota</taxon>
        <taxon>Amoebozoa</taxon>
        <taxon>Evosea</taxon>
        <taxon>Eumycetozoa</taxon>
        <taxon>Dictyostelia</taxon>
        <taxon>Dictyosteliales</taxon>
        <taxon>Raperosteliaceae</taxon>
        <taxon>Tieghemostelium</taxon>
    </lineage>
</organism>
<dbReference type="AlphaFoldDB" id="A0A151Z5L5"/>
<evidence type="ECO:0000313" key="4">
    <source>
        <dbReference type="Proteomes" id="UP000076078"/>
    </source>
</evidence>
<comment type="caution">
    <text evidence="3">The sequence shown here is derived from an EMBL/GenBank/DDBJ whole genome shotgun (WGS) entry which is preliminary data.</text>
</comment>
<keyword evidence="2" id="KW-0732">Signal</keyword>
<keyword evidence="1" id="KW-0812">Transmembrane</keyword>
<evidence type="ECO:0000313" key="3">
    <source>
        <dbReference type="EMBL" id="KYQ89259.1"/>
    </source>
</evidence>
<keyword evidence="1" id="KW-1133">Transmembrane helix</keyword>
<gene>
    <name evidence="3" type="ORF">DLAC_09917</name>
</gene>